<evidence type="ECO:0000313" key="5">
    <source>
        <dbReference type="Proteomes" id="UP000185839"/>
    </source>
</evidence>
<dbReference type="GO" id="GO:0016758">
    <property type="term" value="F:hexosyltransferase activity"/>
    <property type="evidence" value="ECO:0007669"/>
    <property type="project" value="UniProtKB-ARBA"/>
</dbReference>
<dbReference type="SUPFAM" id="SSF53448">
    <property type="entry name" value="Nucleotide-diphospho-sugar transferases"/>
    <property type="match status" value="1"/>
</dbReference>
<dbReference type="PANTHER" id="PTHR22916:SF51">
    <property type="entry name" value="GLYCOSYLTRANSFERASE EPSH-RELATED"/>
    <property type="match status" value="1"/>
</dbReference>
<accession>A0A1N7J691</accession>
<dbReference type="AlphaFoldDB" id="A0A1N7J691"/>
<keyword evidence="2 4" id="KW-0808">Transferase</keyword>
<evidence type="ECO:0000313" key="4">
    <source>
        <dbReference type="EMBL" id="SIS44824.1"/>
    </source>
</evidence>
<dbReference type="Pfam" id="PF00535">
    <property type="entry name" value="Glycos_transf_2"/>
    <property type="match status" value="1"/>
</dbReference>
<organism evidence="4 5">
    <name type="scientific">Kaistella chaponensis</name>
    <dbReference type="NCBI Taxonomy" id="713588"/>
    <lineage>
        <taxon>Bacteria</taxon>
        <taxon>Pseudomonadati</taxon>
        <taxon>Bacteroidota</taxon>
        <taxon>Flavobacteriia</taxon>
        <taxon>Flavobacteriales</taxon>
        <taxon>Weeksellaceae</taxon>
        <taxon>Chryseobacterium group</taxon>
        <taxon>Kaistella</taxon>
    </lineage>
</organism>
<gene>
    <name evidence="4" type="ORF">SAMN05421789_101161</name>
</gene>
<evidence type="ECO:0000256" key="1">
    <source>
        <dbReference type="ARBA" id="ARBA00022676"/>
    </source>
</evidence>
<dbReference type="InterPro" id="IPR029044">
    <property type="entry name" value="Nucleotide-diphossugar_trans"/>
</dbReference>
<dbReference type="InterPro" id="IPR001173">
    <property type="entry name" value="Glyco_trans_2-like"/>
</dbReference>
<feature type="domain" description="Glycosyltransferase 2-like" evidence="3">
    <location>
        <begin position="4"/>
        <end position="175"/>
    </location>
</feature>
<dbReference type="EMBL" id="FTOI01000001">
    <property type="protein sequence ID" value="SIS44824.1"/>
    <property type="molecule type" value="Genomic_DNA"/>
</dbReference>
<dbReference type="Proteomes" id="UP000185839">
    <property type="component" value="Unassembled WGS sequence"/>
</dbReference>
<evidence type="ECO:0000259" key="3">
    <source>
        <dbReference type="Pfam" id="PF00535"/>
    </source>
</evidence>
<dbReference type="PANTHER" id="PTHR22916">
    <property type="entry name" value="GLYCOSYLTRANSFERASE"/>
    <property type="match status" value="1"/>
</dbReference>
<dbReference type="OrthoDB" id="396512at2"/>
<dbReference type="Gene3D" id="3.90.550.10">
    <property type="entry name" value="Spore Coat Polysaccharide Biosynthesis Protein SpsA, Chain A"/>
    <property type="match status" value="1"/>
</dbReference>
<proteinExistence type="predicted"/>
<dbReference type="CDD" id="cd00761">
    <property type="entry name" value="Glyco_tranf_GTA_type"/>
    <property type="match status" value="1"/>
</dbReference>
<sequence>MKISVIVPIFNVERYLRQCINSIVNQSYADLEIILVDDGSTDNSFQICKEASDNDSRIIAITQENAGVSAARNTGIKISSGDYITFVDSDDWLNIDIYQLMAEAIQSNPNVEVVMCDFTTVTNVVEVNVSSYLAAGLYSKKDIIRDIYPTLLVTEDFGRLPIISACTCLFKKSLFVNYDIHFDVSLRYSEDYLFMAEVMTKSESYYYLKDCYGYNYRQCEESRSKKYQPEWWSTLKTLNKRLKQLLGNSPEFDFTRQLKLQLIHSALFLSTTIFYNQNIPHRQKAALLKEIFNEKELKAVFANLRFNKQSFPSQIILYMIKHGMGSGYLIYRNVISKIKKLGHSK</sequence>
<keyword evidence="1" id="KW-0328">Glycosyltransferase</keyword>
<keyword evidence="5" id="KW-1185">Reference proteome</keyword>
<protein>
    <submittedName>
        <fullName evidence="4">Glycosyl transferase family 2</fullName>
    </submittedName>
</protein>
<reference evidence="5" key="1">
    <citation type="submission" date="2017-01" db="EMBL/GenBank/DDBJ databases">
        <authorList>
            <person name="Varghese N."/>
            <person name="Submissions S."/>
        </authorList>
    </citation>
    <scope>NUCLEOTIDE SEQUENCE [LARGE SCALE GENOMIC DNA]</scope>
    <source>
        <strain evidence="5">DSM 23145</strain>
    </source>
</reference>
<evidence type="ECO:0000256" key="2">
    <source>
        <dbReference type="ARBA" id="ARBA00022679"/>
    </source>
</evidence>
<dbReference type="STRING" id="713588.SAMN05421789_101161"/>
<name>A0A1N7J691_9FLAO</name>
<dbReference type="RefSeq" id="WP_076384380.1">
    <property type="nucleotide sequence ID" value="NZ_FTOI01000001.1"/>
</dbReference>